<keyword evidence="8" id="KW-1185">Reference proteome</keyword>
<gene>
    <name evidence="7" type="ORF">N7Z68_13760</name>
</gene>
<organism evidence="7 8">
    <name type="scientific">Alkalihalobacterium chitinilyticum</name>
    <dbReference type="NCBI Taxonomy" id="2980103"/>
    <lineage>
        <taxon>Bacteria</taxon>
        <taxon>Bacillati</taxon>
        <taxon>Bacillota</taxon>
        <taxon>Bacilli</taxon>
        <taxon>Bacillales</taxon>
        <taxon>Bacillaceae</taxon>
        <taxon>Alkalihalobacterium</taxon>
    </lineage>
</organism>
<dbReference type="PANTHER" id="PTHR11814">
    <property type="entry name" value="SULFATE TRANSPORTER"/>
    <property type="match status" value="1"/>
</dbReference>
<feature type="transmembrane region" description="Helical" evidence="5">
    <location>
        <begin position="230"/>
        <end position="254"/>
    </location>
</feature>
<keyword evidence="2 5" id="KW-0812">Transmembrane</keyword>
<dbReference type="EMBL" id="JAOTPO010000009">
    <property type="protein sequence ID" value="MDE5414441.1"/>
    <property type="molecule type" value="Genomic_DNA"/>
</dbReference>
<feature type="domain" description="SLC26A/SulP transporter" evidence="6">
    <location>
        <begin position="8"/>
        <end position="374"/>
    </location>
</feature>
<keyword evidence="4 5" id="KW-0472">Membrane</keyword>
<keyword evidence="3 5" id="KW-1133">Transmembrane helix</keyword>
<feature type="transmembrane region" description="Helical" evidence="5">
    <location>
        <begin position="61"/>
        <end position="81"/>
    </location>
</feature>
<evidence type="ECO:0000259" key="6">
    <source>
        <dbReference type="Pfam" id="PF00916"/>
    </source>
</evidence>
<evidence type="ECO:0000256" key="1">
    <source>
        <dbReference type="ARBA" id="ARBA00004141"/>
    </source>
</evidence>
<accession>A0ABT5VG71</accession>
<dbReference type="InterPro" id="IPR001902">
    <property type="entry name" value="SLC26A/SulP_fam"/>
</dbReference>
<proteinExistence type="predicted"/>
<feature type="transmembrane region" description="Helical" evidence="5">
    <location>
        <begin position="12"/>
        <end position="32"/>
    </location>
</feature>
<dbReference type="InterPro" id="IPR018045">
    <property type="entry name" value="S04_transporter_CS"/>
</dbReference>
<feature type="transmembrane region" description="Helical" evidence="5">
    <location>
        <begin position="342"/>
        <end position="360"/>
    </location>
</feature>
<evidence type="ECO:0000313" key="7">
    <source>
        <dbReference type="EMBL" id="MDE5414441.1"/>
    </source>
</evidence>
<feature type="transmembrane region" description="Helical" evidence="5">
    <location>
        <begin position="314"/>
        <end position="336"/>
    </location>
</feature>
<feature type="transmembrane region" description="Helical" evidence="5">
    <location>
        <begin position="38"/>
        <end position="54"/>
    </location>
</feature>
<dbReference type="PROSITE" id="PS01130">
    <property type="entry name" value="SLC26A"/>
    <property type="match status" value="1"/>
</dbReference>
<evidence type="ECO:0000313" key="8">
    <source>
        <dbReference type="Proteomes" id="UP001148125"/>
    </source>
</evidence>
<dbReference type="Pfam" id="PF00916">
    <property type="entry name" value="Sulfate_transp"/>
    <property type="match status" value="1"/>
</dbReference>
<evidence type="ECO:0000256" key="5">
    <source>
        <dbReference type="SAM" id="Phobius"/>
    </source>
</evidence>
<feature type="transmembrane region" description="Helical" evidence="5">
    <location>
        <begin position="120"/>
        <end position="146"/>
    </location>
</feature>
<name>A0ABT5VG71_9BACI</name>
<sequence>MSYWKNSFHHDMVAGVIVAILIIPQAIAYAILAGVPPVVGLYSATVPVLIYLLFGTSPHLSVGPVAVVSLLIFSGVSSIAIPGTDDYFSLVITVTFLVGVLQVFFSALKFGTLLEWIPYSVIKGFTSACAVIIAVSQIENLIGFSLGHSTSVIHTSMTLFTNLESIHLATFLIGLISILLILTINSISRKLPTPLFVVIILTVSVSFFRLDNFGVPIIGQLPQGFPTFTLPMFNAEVLMAVFPTAIIIAFIGYIESIAVAKVIAEKENYKLGVNQELTSLGLANTIGAFFSSMPVAGGISRSAVNYDSGARTKVASLITTIFIFLTLLLFTPLFYFLPKPTLAAIIIVAITKIINIKGLWLTCKSSKRDGILLLTTLFMTLLYGPEWGIVCGITLGVLLQLWNSRISL</sequence>
<comment type="subcellular location">
    <subcellularLocation>
        <location evidence="1">Membrane</location>
        <topology evidence="1">Multi-pass membrane protein</topology>
    </subcellularLocation>
</comment>
<feature type="transmembrane region" description="Helical" evidence="5">
    <location>
        <begin position="372"/>
        <end position="402"/>
    </location>
</feature>
<dbReference type="InterPro" id="IPR011547">
    <property type="entry name" value="SLC26A/SulP_dom"/>
</dbReference>
<evidence type="ECO:0000256" key="2">
    <source>
        <dbReference type="ARBA" id="ARBA00022692"/>
    </source>
</evidence>
<protein>
    <submittedName>
        <fullName evidence="7">SulP family inorganic anion transporter</fullName>
    </submittedName>
</protein>
<evidence type="ECO:0000256" key="3">
    <source>
        <dbReference type="ARBA" id="ARBA00022989"/>
    </source>
</evidence>
<feature type="transmembrane region" description="Helical" evidence="5">
    <location>
        <begin position="87"/>
        <end position="108"/>
    </location>
</feature>
<evidence type="ECO:0000256" key="4">
    <source>
        <dbReference type="ARBA" id="ARBA00023136"/>
    </source>
</evidence>
<feature type="transmembrane region" description="Helical" evidence="5">
    <location>
        <begin position="166"/>
        <end position="184"/>
    </location>
</feature>
<reference evidence="7" key="1">
    <citation type="submission" date="2024-05" db="EMBL/GenBank/DDBJ databases">
        <title>Alkalihalobacillus sp. strain MEB203 novel alkaliphilic bacterium from Lonar Lake, India.</title>
        <authorList>
            <person name="Joshi A."/>
            <person name="Thite S."/>
            <person name="Mengade P."/>
        </authorList>
    </citation>
    <scope>NUCLEOTIDE SEQUENCE</scope>
    <source>
        <strain evidence="7">MEB 203</strain>
    </source>
</reference>
<dbReference type="RefSeq" id="WP_275119053.1">
    <property type="nucleotide sequence ID" value="NZ_JAOTPO010000009.1"/>
</dbReference>
<feature type="transmembrane region" description="Helical" evidence="5">
    <location>
        <begin position="191"/>
        <end position="210"/>
    </location>
</feature>
<comment type="caution">
    <text evidence="7">The sequence shown here is derived from an EMBL/GenBank/DDBJ whole genome shotgun (WGS) entry which is preliminary data.</text>
</comment>
<dbReference type="Proteomes" id="UP001148125">
    <property type="component" value="Unassembled WGS sequence"/>
</dbReference>